<sequence>MRAGLPLGEKVYRAAGYLLLVPSRPGYGATDLSVGAAPEGFADAVAVLCGLLGIGRSHDVLDQLSGEHRAEVIALLSSMRSGRGFVNDLAQLGGDGSPGRGASHSRRSSSRRGAMVPIPTAMRSNSRGPCPRAELVDSEAAGHFVWFGPDRNRIEQLITAFLAQGATAGGG</sequence>
<evidence type="ECO:0000313" key="3">
    <source>
        <dbReference type="Proteomes" id="UP001154015"/>
    </source>
</evidence>
<dbReference type="EMBL" id="CAKXYP010000047">
    <property type="protein sequence ID" value="CAH9420377.1"/>
    <property type="molecule type" value="Genomic_DNA"/>
</dbReference>
<comment type="caution">
    <text evidence="2">The sequence shown here is derived from an EMBL/GenBank/DDBJ whole genome shotgun (WGS) entry which is preliminary data.</text>
</comment>
<protein>
    <recommendedName>
        <fullName evidence="4">Alpha/beta hydrolase</fullName>
    </recommendedName>
</protein>
<gene>
    <name evidence="2" type="ORF">SGL43_07435</name>
</gene>
<dbReference type="RefSeq" id="WP_318280737.1">
    <property type="nucleotide sequence ID" value="NZ_BMTG01000040.1"/>
</dbReference>
<accession>A0ABN8VC00</accession>
<evidence type="ECO:0000313" key="2">
    <source>
        <dbReference type="EMBL" id="CAH9420377.1"/>
    </source>
</evidence>
<dbReference type="Proteomes" id="UP001154015">
    <property type="component" value="Unassembled WGS sequence"/>
</dbReference>
<reference evidence="2" key="1">
    <citation type="submission" date="2022-03" db="EMBL/GenBank/DDBJ databases">
        <authorList>
            <person name="Leyn A S."/>
        </authorList>
    </citation>
    <scope>NUCLEOTIDE SEQUENCE</scope>
    <source>
        <strain evidence="2">Streptomyces globisporus 4-3</strain>
    </source>
</reference>
<evidence type="ECO:0008006" key="4">
    <source>
        <dbReference type="Google" id="ProtNLM"/>
    </source>
</evidence>
<organism evidence="2 3">
    <name type="scientific">Streptomyces globisporus</name>
    <dbReference type="NCBI Taxonomy" id="1908"/>
    <lineage>
        <taxon>Bacteria</taxon>
        <taxon>Bacillati</taxon>
        <taxon>Actinomycetota</taxon>
        <taxon>Actinomycetes</taxon>
        <taxon>Kitasatosporales</taxon>
        <taxon>Streptomycetaceae</taxon>
        <taxon>Streptomyces</taxon>
    </lineage>
</organism>
<feature type="region of interest" description="Disordered" evidence="1">
    <location>
        <begin position="91"/>
        <end position="132"/>
    </location>
</feature>
<evidence type="ECO:0000256" key="1">
    <source>
        <dbReference type="SAM" id="MobiDB-lite"/>
    </source>
</evidence>
<keyword evidence="3" id="KW-1185">Reference proteome</keyword>
<proteinExistence type="predicted"/>
<name>A0ABN8VC00_STRGL</name>